<dbReference type="Pfam" id="PF13561">
    <property type="entry name" value="adh_short_C2"/>
    <property type="match status" value="1"/>
</dbReference>
<dbReference type="CDD" id="cd05233">
    <property type="entry name" value="SDR_c"/>
    <property type="match status" value="1"/>
</dbReference>
<proteinExistence type="inferred from homology"/>
<evidence type="ECO:0000256" key="2">
    <source>
        <dbReference type="ARBA" id="ARBA00023002"/>
    </source>
</evidence>
<dbReference type="SUPFAM" id="SSF51735">
    <property type="entry name" value="NAD(P)-binding Rossmann-fold domains"/>
    <property type="match status" value="1"/>
</dbReference>
<dbReference type="Proteomes" id="UP000662814">
    <property type="component" value="Chromosome"/>
</dbReference>
<keyword evidence="2" id="KW-0560">Oxidoreductase</keyword>
<keyword evidence="5" id="KW-1185">Reference proteome</keyword>
<accession>A0ABX6YGF2</accession>
<dbReference type="SMART" id="SM00822">
    <property type="entry name" value="PKS_KR"/>
    <property type="match status" value="1"/>
</dbReference>
<protein>
    <submittedName>
        <fullName evidence="4">SDR family oxidoreductase</fullName>
    </submittedName>
</protein>
<dbReference type="PRINTS" id="PR00080">
    <property type="entry name" value="SDRFAMILY"/>
</dbReference>
<dbReference type="Gene3D" id="3.40.50.720">
    <property type="entry name" value="NAD(P)-binding Rossmann-like Domain"/>
    <property type="match status" value="1"/>
</dbReference>
<organism evidence="4 5">
    <name type="scientific">Paramicrobacterium chengjingii</name>
    <dbReference type="NCBI Taxonomy" id="2769067"/>
    <lineage>
        <taxon>Bacteria</taxon>
        <taxon>Bacillati</taxon>
        <taxon>Actinomycetota</taxon>
        <taxon>Actinomycetes</taxon>
        <taxon>Micrococcales</taxon>
        <taxon>Microbacteriaceae</taxon>
        <taxon>Paramicrobacterium</taxon>
    </lineage>
</organism>
<evidence type="ECO:0000313" key="4">
    <source>
        <dbReference type="EMBL" id="QPZ37760.1"/>
    </source>
</evidence>
<reference evidence="4 5" key="1">
    <citation type="submission" date="2020-12" db="EMBL/GenBank/DDBJ databases">
        <title>Microbacterium sp. HY060.</title>
        <authorList>
            <person name="Zhou J."/>
        </authorList>
    </citation>
    <scope>NUCLEOTIDE SEQUENCE [LARGE SCALE GENOMIC DNA]</scope>
    <source>
        <strain evidence="4 5">HY60</strain>
    </source>
</reference>
<dbReference type="EMBL" id="CP061169">
    <property type="protein sequence ID" value="QPZ37760.1"/>
    <property type="molecule type" value="Genomic_DNA"/>
</dbReference>
<evidence type="ECO:0000313" key="5">
    <source>
        <dbReference type="Proteomes" id="UP000662814"/>
    </source>
</evidence>
<dbReference type="InterPro" id="IPR002347">
    <property type="entry name" value="SDR_fam"/>
</dbReference>
<gene>
    <name evidence="4" type="ORF">HCR76_13185</name>
</gene>
<dbReference type="InterPro" id="IPR036291">
    <property type="entry name" value="NAD(P)-bd_dom_sf"/>
</dbReference>
<comment type="similarity">
    <text evidence="1">Belongs to the short-chain dehydrogenases/reductases (SDR) family.</text>
</comment>
<sequence length="256" mass="26779">MNTTQERIALVTGSNRGIGRSEALALARSGVDVIVTYRTGAQQAEAVVDEIAALDRRAVALPLDVTDADSFDAFASQVRTELSDGWGRDNFDILVNNAGAAVWTPLGEIGAQQIRDAFDMHVVGVVMLTQALEPYIADGGRIINTSSGLSRFVGENGYSVYAAAKGAVEVWTRYLARDLAPRGITVNAIAPGATATDFGGGSLRDDEGIRDVLSGIIAMGHVGQPDDIGAAVASLASKNMGWVTGQRVEASGGMRL</sequence>
<name>A0ABX6YGF2_9MICO</name>
<dbReference type="RefSeq" id="WP_166991296.1">
    <property type="nucleotide sequence ID" value="NZ_CP061169.1"/>
</dbReference>
<dbReference type="PANTHER" id="PTHR43639:SF1">
    <property type="entry name" value="SHORT-CHAIN DEHYDROGENASE_REDUCTASE FAMILY PROTEIN"/>
    <property type="match status" value="1"/>
</dbReference>
<dbReference type="PANTHER" id="PTHR43639">
    <property type="entry name" value="OXIDOREDUCTASE, SHORT-CHAIN DEHYDROGENASE/REDUCTASE FAMILY (AFU_ORTHOLOGUE AFUA_5G02870)"/>
    <property type="match status" value="1"/>
</dbReference>
<feature type="domain" description="Ketoreductase" evidence="3">
    <location>
        <begin position="7"/>
        <end position="212"/>
    </location>
</feature>
<dbReference type="InterPro" id="IPR057326">
    <property type="entry name" value="KR_dom"/>
</dbReference>
<dbReference type="PRINTS" id="PR00081">
    <property type="entry name" value="GDHRDH"/>
</dbReference>
<evidence type="ECO:0000256" key="1">
    <source>
        <dbReference type="ARBA" id="ARBA00006484"/>
    </source>
</evidence>
<evidence type="ECO:0000259" key="3">
    <source>
        <dbReference type="SMART" id="SM00822"/>
    </source>
</evidence>